<evidence type="ECO:0000256" key="1">
    <source>
        <dbReference type="SAM" id="MobiDB-lite"/>
    </source>
</evidence>
<feature type="compositionally biased region" description="Polar residues" evidence="1">
    <location>
        <begin position="190"/>
        <end position="204"/>
    </location>
</feature>
<dbReference type="Proteomes" id="UP000017836">
    <property type="component" value="Unassembled WGS sequence"/>
</dbReference>
<dbReference type="Gramene" id="ERN09153">
    <property type="protein sequence ID" value="ERN09153"/>
    <property type="gene ID" value="AMTR_s00014p00214790"/>
</dbReference>
<organism evidence="2 3">
    <name type="scientific">Amborella trichopoda</name>
    <dbReference type="NCBI Taxonomy" id="13333"/>
    <lineage>
        <taxon>Eukaryota</taxon>
        <taxon>Viridiplantae</taxon>
        <taxon>Streptophyta</taxon>
        <taxon>Embryophyta</taxon>
        <taxon>Tracheophyta</taxon>
        <taxon>Spermatophyta</taxon>
        <taxon>Magnoliopsida</taxon>
        <taxon>Amborellales</taxon>
        <taxon>Amborellaceae</taxon>
        <taxon>Amborella</taxon>
    </lineage>
</organism>
<accession>W1PM77</accession>
<gene>
    <name evidence="2" type="ORF">AMTR_s00014p00214790</name>
</gene>
<dbReference type="HOGENOM" id="CLU_1344876_0_0_1"/>
<sequence length="204" mass="21679">MVFTIHFEKKYRKKGALHDHGALGVSSARPRRGKKAPAIVEPRRTSPPPPTAKRMRVEACIVSTPPPAAITPAPRVEPETIVAWPKKSRLTSFSLRRKLRWIPSRVVAVVTPPFGSPVGSPACSSLSSKGLLCAFAKEGNGEAIGEVSSAEAVASKVLAPTAPAVELEVEPPLKVPPSELEMGDDPRTSLGVNLDSSMHDSNAL</sequence>
<dbReference type="EMBL" id="KI393051">
    <property type="protein sequence ID" value="ERN09153.1"/>
    <property type="molecule type" value="Genomic_DNA"/>
</dbReference>
<name>W1PM77_AMBTC</name>
<feature type="compositionally biased region" description="Low complexity" evidence="1">
    <location>
        <begin position="169"/>
        <end position="180"/>
    </location>
</feature>
<feature type="region of interest" description="Disordered" evidence="1">
    <location>
        <begin position="14"/>
        <end position="53"/>
    </location>
</feature>
<feature type="region of interest" description="Disordered" evidence="1">
    <location>
        <begin position="169"/>
        <end position="204"/>
    </location>
</feature>
<reference evidence="3" key="1">
    <citation type="journal article" date="2013" name="Science">
        <title>The Amborella genome and the evolution of flowering plants.</title>
        <authorList>
            <consortium name="Amborella Genome Project"/>
        </authorList>
    </citation>
    <scope>NUCLEOTIDE SEQUENCE [LARGE SCALE GENOMIC DNA]</scope>
</reference>
<proteinExistence type="predicted"/>
<keyword evidence="3" id="KW-1185">Reference proteome</keyword>
<evidence type="ECO:0000313" key="2">
    <source>
        <dbReference type="EMBL" id="ERN09153.1"/>
    </source>
</evidence>
<dbReference type="AlphaFoldDB" id="W1PM77"/>
<protein>
    <submittedName>
        <fullName evidence="2">Uncharacterized protein</fullName>
    </submittedName>
</protein>
<evidence type="ECO:0000313" key="3">
    <source>
        <dbReference type="Proteomes" id="UP000017836"/>
    </source>
</evidence>